<dbReference type="InterPro" id="IPR036890">
    <property type="entry name" value="HATPase_C_sf"/>
</dbReference>
<feature type="domain" description="Sacsin/Nov" evidence="8">
    <location>
        <begin position="34"/>
        <end position="136"/>
    </location>
</feature>
<dbReference type="STRING" id="476652.DEAC_c41990"/>
<reference evidence="9 10" key="1">
    <citation type="submission" date="2015-06" db="EMBL/GenBank/DDBJ databases">
        <title>Draft genome of the moderately acidophilic sulfate reducer Candidatus Desulfosporosinus acididurans strain M1.</title>
        <authorList>
            <person name="Poehlein A."/>
            <person name="Petzsch P."/>
            <person name="Johnson B.D."/>
            <person name="Schloemann M."/>
            <person name="Daniel R."/>
            <person name="Muehling M."/>
        </authorList>
    </citation>
    <scope>NUCLEOTIDE SEQUENCE [LARGE SCALE GENOMIC DNA]</scope>
    <source>
        <strain evidence="9 10">M1</strain>
    </source>
</reference>
<dbReference type="RefSeq" id="WP_047811961.1">
    <property type="nucleotide sequence ID" value="NZ_LDZY01000021.1"/>
</dbReference>
<dbReference type="PANTHER" id="PTHR43788:SF8">
    <property type="entry name" value="DNA-BINDING PROTEIN SMUBP-2"/>
    <property type="match status" value="1"/>
</dbReference>
<feature type="domain" description="DNA2/NAM7 helicase-like C-terminal" evidence="7">
    <location>
        <begin position="1338"/>
        <end position="1526"/>
    </location>
</feature>
<dbReference type="EC" id="3.1.11.5" evidence="9"/>
<evidence type="ECO:0000259" key="7">
    <source>
        <dbReference type="Pfam" id="PF13087"/>
    </source>
</evidence>
<evidence type="ECO:0000256" key="6">
    <source>
        <dbReference type="SAM" id="MobiDB-lite"/>
    </source>
</evidence>
<protein>
    <submittedName>
        <fullName evidence="9">RecBCD enzyme subunit RecD</fullName>
        <ecNumber evidence="9">3.1.11.5</ecNumber>
    </submittedName>
</protein>
<keyword evidence="5" id="KW-0175">Coiled coil</keyword>
<dbReference type="Proteomes" id="UP000036356">
    <property type="component" value="Unassembled WGS sequence"/>
</dbReference>
<feature type="compositionally biased region" description="Acidic residues" evidence="6">
    <location>
        <begin position="944"/>
        <end position="954"/>
    </location>
</feature>
<sequence>MDKQQAIYFEALTADAMESAKALESFRLRGVKNSVVEKYSDQAHFIYELLQNADDAKATSARFELFRDRLVFAHNGIRRFSVSNPATEAEDLERGTLGDINAITAVGGSNKTDEATIGKFGVGFKAVFQYTATPHIYGPNVFFKIERFIVPIRLEEDYPGRRDGETLFVFPFDHDKRSVEEAYADISEKLRSLDYPLLFLSNLKEIEFKVSGILGLYGKTVEERYDFNGTTAEFIRLTQNDGANREELYDNLLWLFSRNDGKDHTYSVGYFIDGEGNLIPKTHSAFCFFPTKEVTGLNFIIHAPFLLTDSREGIRAGVQHNLHMISLLSELAADGLVYLKDIGQSRTVPLIDDNIFDIVPYDESGFSDVNSKKNISFKPFYIAIKECFETEAIIPTLENGYVSSSDAYWGGVDNSQLAEVFSNNQLAFLTKNENARWAFASLSTPRSAGRSVKFDYIRAIVGNIVTDNAIIDLISKVFIESQKIEWLHSLYKYISANAERTKRIKTKPIFLDSAGKAVAAYDVKEQAILFLPLDGGSGYTTVNESLLQNEDTLEFIKRIGVSEPSLRDEIYNIILPQYKDGASISTKPHFKKFFQYYLSCPQTTVKSFIDLLRGQKFVLCHSKDDEKQYRAAPSSLYLPFESLPLWFAAKPATLLVCFDEYLELLGSDKEEELVRFFTDLGVKDTPRVLQRTLTEDEAYAIKPRYDWSQPTYYNMNTRKWSERYIDGCKENIEQIIVEQDSALSVATWNQLLRFVEYGVFKDRYSWSRDSVLFGKYEYFYRSQQTESFDSNEAKRLRTQPWLMNSDDDFVSASELTVQTLSPQYEVSVDEALELFRILGIKEEAVEELDEDDDITSLGEQLGLSEEEQRQALLEFASRKKATENNEDWEAGDDYEDAGLFDDESDDDEIKDASPISPSIKRVGKEITKRASSAPKLRPAKQDDTSDDAPTDEDDYSRQTVDISKKIERVKEQAEREIQEIARLEDLKQQAQEADIYSYGWFKALLELESLNSGENNATSREISISFAKVELEVGTSRTLILKHPSRYIPQSMEDLADIPLELHFADQPMVKVAVEVVNVKSYTLRAKLRTNAQIDSVDLSKVTEARIVARNPVFLIEELRKAFIKLGEDNGYNEDFNMQDNLCENIEFVFGPPGTGKTTYVSRNVILPMMKSADDLKVLVLTPTNKSADVLVRRLMESMGVDQSYLNWLVRFGATNDNAIEQSGVFRDKTFDIRTLSRNVIVTTIARFPYDYFLPDEGTRLHLSALKWDYIVIDEASMIPLANIVYPLYKKAPAKFIIAGDPFQIEPITTVDEWKNKNIYTMVELDSFTAPTTVPHAYHVELLTTQYRSIPDIGEVFSHFAYGGVLKHFRTTKSQRPLPIEEFIDIKPLSIIKFPVSKFESIYRPKRLQGKTPYQVYSALFAFEFVKYISSIIELVKGDEEFRIGLIAPYRAQADLIDKLMTSVVLPKNIDVQVGTIHGFQGDECDIIIALFNPPPSITTHKDMFLNKLNIVNVSISRARDYLFILMPDDATENVGNLSLIKKVERLCKEQPEWSEQQSPTIEEVMFGSKTYLEDNSFSTSHQLVNVYGKPEKRYEVRSEDNAVDVQIHE</sequence>
<dbReference type="Pfam" id="PF13087">
    <property type="entry name" value="AAA_12"/>
    <property type="match status" value="1"/>
</dbReference>
<keyword evidence="4" id="KW-0067">ATP-binding</keyword>
<dbReference type="EMBL" id="LDZY01000021">
    <property type="protein sequence ID" value="KLU63887.1"/>
    <property type="molecule type" value="Genomic_DNA"/>
</dbReference>
<name>A0A0J1FKE2_9FIRM</name>
<accession>A0A0J1FKE2</accession>
<dbReference type="SUPFAM" id="SSF52540">
    <property type="entry name" value="P-loop containing nucleoside triphosphate hydrolases"/>
    <property type="match status" value="1"/>
</dbReference>
<dbReference type="GO" id="GO:0008854">
    <property type="term" value="F:exodeoxyribonuclease V activity"/>
    <property type="evidence" value="ECO:0007669"/>
    <property type="project" value="UniProtKB-EC"/>
</dbReference>
<feature type="coiled-coil region" evidence="5">
    <location>
        <begin position="963"/>
        <end position="993"/>
    </location>
</feature>
<dbReference type="GO" id="GO:0043139">
    <property type="term" value="F:5'-3' DNA helicase activity"/>
    <property type="evidence" value="ECO:0007669"/>
    <property type="project" value="TreeGrafter"/>
</dbReference>
<dbReference type="Gene3D" id="3.30.565.10">
    <property type="entry name" value="Histidine kinase-like ATPase, C-terminal domain"/>
    <property type="match status" value="1"/>
</dbReference>
<feature type="region of interest" description="Disordered" evidence="6">
    <location>
        <begin position="876"/>
        <end position="958"/>
    </location>
</feature>
<comment type="caution">
    <text evidence="9">The sequence shown here is derived from an EMBL/GenBank/DDBJ whole genome shotgun (WGS) entry which is preliminary data.</text>
</comment>
<dbReference type="InterPro" id="IPR041679">
    <property type="entry name" value="DNA2/NAM7-like_C"/>
</dbReference>
<dbReference type="PATRIC" id="fig|476652.3.peg.4442"/>
<dbReference type="InterPro" id="IPR058210">
    <property type="entry name" value="SACS/Nov_dom"/>
</dbReference>
<proteinExistence type="predicted"/>
<dbReference type="InterPro" id="IPR050534">
    <property type="entry name" value="Coronavir_polyprotein_1ab"/>
</dbReference>
<evidence type="ECO:0000256" key="4">
    <source>
        <dbReference type="ARBA" id="ARBA00022840"/>
    </source>
</evidence>
<dbReference type="PANTHER" id="PTHR43788">
    <property type="entry name" value="DNA2/NAM7 HELICASE FAMILY MEMBER"/>
    <property type="match status" value="1"/>
</dbReference>
<keyword evidence="10" id="KW-1185">Reference proteome</keyword>
<keyword evidence="2 9" id="KW-0378">Hydrolase</keyword>
<dbReference type="Pfam" id="PF13245">
    <property type="entry name" value="AAA_19"/>
    <property type="match status" value="1"/>
</dbReference>
<evidence type="ECO:0000313" key="9">
    <source>
        <dbReference type="EMBL" id="KLU63887.1"/>
    </source>
</evidence>
<dbReference type="SUPFAM" id="SSF55874">
    <property type="entry name" value="ATPase domain of HSP90 chaperone/DNA topoisomerase II/histidine kinase"/>
    <property type="match status" value="1"/>
</dbReference>
<organism evidence="9 10">
    <name type="scientific">Desulfosporosinus acididurans</name>
    <dbReference type="NCBI Taxonomy" id="476652"/>
    <lineage>
        <taxon>Bacteria</taxon>
        <taxon>Bacillati</taxon>
        <taxon>Bacillota</taxon>
        <taxon>Clostridia</taxon>
        <taxon>Eubacteriales</taxon>
        <taxon>Desulfitobacteriaceae</taxon>
        <taxon>Desulfosporosinus</taxon>
    </lineage>
</organism>
<gene>
    <name evidence="9" type="primary">recD_2</name>
    <name evidence="9" type="ORF">DEAC_c41990</name>
</gene>
<keyword evidence="1" id="KW-0547">Nucleotide-binding</keyword>
<evidence type="ECO:0000256" key="1">
    <source>
        <dbReference type="ARBA" id="ARBA00022741"/>
    </source>
</evidence>
<keyword evidence="3" id="KW-0347">Helicase</keyword>
<evidence type="ECO:0000313" key="10">
    <source>
        <dbReference type="Proteomes" id="UP000036356"/>
    </source>
</evidence>
<evidence type="ECO:0000259" key="8">
    <source>
        <dbReference type="Pfam" id="PF25794"/>
    </source>
</evidence>
<dbReference type="Gene3D" id="3.40.50.300">
    <property type="entry name" value="P-loop containing nucleotide triphosphate hydrolases"/>
    <property type="match status" value="2"/>
</dbReference>
<dbReference type="InterPro" id="IPR047187">
    <property type="entry name" value="SF1_C_Upf1"/>
</dbReference>
<dbReference type="NCBIfam" id="NF047352">
    <property type="entry name" value="P_loop_sacsin"/>
    <property type="match status" value="1"/>
</dbReference>
<evidence type="ECO:0000256" key="2">
    <source>
        <dbReference type="ARBA" id="ARBA00022801"/>
    </source>
</evidence>
<evidence type="ECO:0000256" key="5">
    <source>
        <dbReference type="SAM" id="Coils"/>
    </source>
</evidence>
<dbReference type="Pfam" id="PF25794">
    <property type="entry name" value="SACS"/>
    <property type="match status" value="1"/>
</dbReference>
<dbReference type="CDD" id="cd18808">
    <property type="entry name" value="SF1_C_Upf1"/>
    <property type="match status" value="1"/>
</dbReference>
<dbReference type="GO" id="GO:0005524">
    <property type="term" value="F:ATP binding"/>
    <property type="evidence" value="ECO:0007669"/>
    <property type="project" value="UniProtKB-KW"/>
</dbReference>
<feature type="compositionally biased region" description="Acidic residues" evidence="6">
    <location>
        <begin position="884"/>
        <end position="909"/>
    </location>
</feature>
<evidence type="ECO:0000256" key="3">
    <source>
        <dbReference type="ARBA" id="ARBA00022806"/>
    </source>
</evidence>
<dbReference type="InterPro" id="IPR027417">
    <property type="entry name" value="P-loop_NTPase"/>
</dbReference>